<feature type="compositionally biased region" description="Basic and acidic residues" evidence="1">
    <location>
        <begin position="265"/>
        <end position="278"/>
    </location>
</feature>
<feature type="compositionally biased region" description="Low complexity" evidence="1">
    <location>
        <begin position="229"/>
        <end position="246"/>
    </location>
</feature>
<feature type="compositionally biased region" description="Low complexity" evidence="1">
    <location>
        <begin position="84"/>
        <end position="96"/>
    </location>
</feature>
<feature type="compositionally biased region" description="Basic residues" evidence="1">
    <location>
        <begin position="71"/>
        <end position="83"/>
    </location>
</feature>
<proteinExistence type="predicted"/>
<sequence length="346" mass="38069">DLPPRPARLPARARPRPRRLRHGRRGRRRGRRRRRPGDPHGVLRPGRAARRRPLQAVRARDGREGGGPLRRLGRAGRHPRRGGRQLPGRPLLLPGRRGARRGGGGRPARGAAARHARAGGRALPRRPGHVGRRVRPRARRRLLHGAREARGPAGLDLRLHRSQVEGPHRLRAAQRVVPGLHLRDAPDRGRRAHEAVARGHQEERPGPPGEQHPDGGGDRLGRDRRRLRQPLLPLRAAGRAAGLPRGEPLPQGRRPRLARQRVGHGHPEELGRQADRPAARGLPAVGAGPGVLLGRDLRVPARGRRGAARGRPPARRGGGPRHRARRARREAAVHARAAQRGRADDV</sequence>
<reference evidence="2" key="1">
    <citation type="submission" date="2020-02" db="EMBL/GenBank/DDBJ databases">
        <authorList>
            <person name="Meier V. D."/>
        </authorList>
    </citation>
    <scope>NUCLEOTIDE SEQUENCE</scope>
    <source>
        <strain evidence="2">AVDCRST_MAG13</strain>
    </source>
</reference>
<feature type="compositionally biased region" description="Basic and acidic residues" evidence="1">
    <location>
        <begin position="183"/>
        <end position="221"/>
    </location>
</feature>
<feature type="region of interest" description="Disordered" evidence="1">
    <location>
        <begin position="183"/>
        <end position="346"/>
    </location>
</feature>
<feature type="compositionally biased region" description="Basic residues" evidence="1">
    <location>
        <begin position="253"/>
        <end position="264"/>
    </location>
</feature>
<name>A0A6J4TED9_9ACTN</name>
<accession>A0A6J4TED9</accession>
<feature type="non-terminal residue" evidence="2">
    <location>
        <position position="346"/>
    </location>
</feature>
<feature type="compositionally biased region" description="Basic residues" evidence="1">
    <location>
        <begin position="112"/>
        <end position="144"/>
    </location>
</feature>
<feature type="compositionally biased region" description="Basic residues" evidence="1">
    <location>
        <begin position="11"/>
        <end position="35"/>
    </location>
</feature>
<gene>
    <name evidence="2" type="ORF">AVDCRST_MAG13-3387</name>
</gene>
<organism evidence="2">
    <name type="scientific">uncultured Solirubrobacteraceae bacterium</name>
    <dbReference type="NCBI Taxonomy" id="1162706"/>
    <lineage>
        <taxon>Bacteria</taxon>
        <taxon>Bacillati</taxon>
        <taxon>Actinomycetota</taxon>
        <taxon>Thermoleophilia</taxon>
        <taxon>Solirubrobacterales</taxon>
        <taxon>Solirubrobacteraceae</taxon>
        <taxon>environmental samples</taxon>
    </lineage>
</organism>
<evidence type="ECO:0000313" key="2">
    <source>
        <dbReference type="EMBL" id="CAA9521016.1"/>
    </source>
</evidence>
<feature type="region of interest" description="Disordered" evidence="1">
    <location>
        <begin position="1"/>
        <end position="149"/>
    </location>
</feature>
<protein>
    <submittedName>
        <fullName evidence="2">Ferric iron ABC transporter, iron-binding protein</fullName>
    </submittedName>
</protein>
<feature type="non-terminal residue" evidence="2">
    <location>
        <position position="1"/>
    </location>
</feature>
<evidence type="ECO:0000256" key="1">
    <source>
        <dbReference type="SAM" id="MobiDB-lite"/>
    </source>
</evidence>
<dbReference type="EMBL" id="CADCVO010000535">
    <property type="protein sequence ID" value="CAA9521016.1"/>
    <property type="molecule type" value="Genomic_DNA"/>
</dbReference>
<dbReference type="AlphaFoldDB" id="A0A6J4TED9"/>
<feature type="compositionally biased region" description="Basic residues" evidence="1">
    <location>
        <begin position="301"/>
        <end position="328"/>
    </location>
</feature>